<dbReference type="EC" id="3.4.24.-" evidence="14"/>
<dbReference type="Pfam" id="PF01434">
    <property type="entry name" value="Peptidase_M41"/>
    <property type="match status" value="1"/>
</dbReference>
<dbReference type="InterPro" id="IPR003593">
    <property type="entry name" value="AAA+_ATPase"/>
</dbReference>
<feature type="compositionally biased region" description="Basic and acidic residues" evidence="16">
    <location>
        <begin position="1"/>
        <end position="14"/>
    </location>
</feature>
<sequence length="800" mass="87762">MSDQRPPESPKPPENRPPVRPNDKNPQSGGMNWRVLILLLVGGTILFAAMTMSSEKAKVFDYSEFRTMVDQGKIVVETDLPDPTEGVEPNTKHRLIAVGDAGITAKLKGYYYSDPKNDGFKYENKGEFPFVVTIDKQLNVKEVNQILRGLNVPNVSADAVPSLEGRDSLTLKDLRERIARGDVLANAKEEPLSIVSINGSDSAYILGRYNKVERIANPDEKDIKLAPFEVDLNYASFPEDEKDFISSIAKTQIETGNLKMLMFNLLPILLIILVLFFLFRQQMKSAGKGAMSFGKSKAKLLNHETNKVTFKNVAGIEEAKEELWEIVDYLRDPKKFQTLGGKLPKGVLMVGPPGTGKTLLARAVAGEADVPFYSISGSDFVEMFVGVGASRVRDMFEQGKKSAPCLIFIDEIDAVGRHRGHGVGGGHDEREQTLNQLLVEMDGFDATSGVIIIAATNRPDVLDPALLRPGRFDREVRVGLPDVKGREEILNVHVRNIKLAADTNLEIIARGTPGFSGAELANLINEAALLAARGSLKEVTIKELEEARDKVRWGRERRSMALSEKEKENTAYHEAGHAILNVLLEHTDPLHKVTIIPRGPALGMAMFLPTEDRFNYRVNELLDQLVVAMGGRVAEEIIFGNVTNGAMGDIRQATNIARQMVTQWGMSEKLGMIQYGSDQGEVVYARDAGGSRGYSEETANTIDSEIKRLVDEAYVKATEMLVANRDTLELVTQALIEYETLDGQQIVDLMEKGSMSNPPSSPTPPPTPDGNQTSAPEPPRKSGEDEDDGPVAGDVVSAPA</sequence>
<dbReference type="PANTHER" id="PTHR23076:SF97">
    <property type="entry name" value="ATP-DEPENDENT ZINC METALLOPROTEASE YME1L1"/>
    <property type="match status" value="1"/>
</dbReference>
<comment type="function">
    <text evidence="14">Acts as a processive, ATP-dependent zinc metallopeptidase for both cytoplasmic and membrane proteins. Plays a role in the quality control of integral membrane proteins.</text>
</comment>
<evidence type="ECO:0000256" key="10">
    <source>
        <dbReference type="ARBA" id="ARBA00022989"/>
    </source>
</evidence>
<gene>
    <name evidence="14 18" type="primary">ftsH</name>
    <name evidence="18" type="ORF">JIN82_15290</name>
</gene>
<evidence type="ECO:0000256" key="11">
    <source>
        <dbReference type="ARBA" id="ARBA00023049"/>
    </source>
</evidence>
<dbReference type="Gene3D" id="3.40.50.300">
    <property type="entry name" value="P-loop containing nucleotide triphosphate hydrolases"/>
    <property type="match status" value="1"/>
</dbReference>
<keyword evidence="9 14" id="KW-0067">ATP-binding</keyword>
<evidence type="ECO:0000259" key="17">
    <source>
        <dbReference type="SMART" id="SM00382"/>
    </source>
</evidence>
<dbReference type="SUPFAM" id="SSF140990">
    <property type="entry name" value="FtsH protease domain-like"/>
    <property type="match status" value="1"/>
</dbReference>
<dbReference type="HAMAP" id="MF_01458">
    <property type="entry name" value="FtsH"/>
    <property type="match status" value="1"/>
</dbReference>
<dbReference type="InterPro" id="IPR003959">
    <property type="entry name" value="ATPase_AAA_core"/>
</dbReference>
<evidence type="ECO:0000256" key="12">
    <source>
        <dbReference type="ARBA" id="ARBA00023136"/>
    </source>
</evidence>
<evidence type="ECO:0000256" key="14">
    <source>
        <dbReference type="HAMAP-Rule" id="MF_01458"/>
    </source>
</evidence>
<evidence type="ECO:0000256" key="1">
    <source>
        <dbReference type="ARBA" id="ARBA00004370"/>
    </source>
</evidence>
<keyword evidence="8 14" id="KW-0862">Zinc</keyword>
<keyword evidence="4 14" id="KW-0812">Transmembrane</keyword>
<feature type="binding site" evidence="14">
    <location>
        <position position="577"/>
    </location>
    <ligand>
        <name>Zn(2+)</name>
        <dbReference type="ChEBI" id="CHEBI:29105"/>
        <note>catalytic</note>
    </ligand>
</feature>
<evidence type="ECO:0000256" key="5">
    <source>
        <dbReference type="ARBA" id="ARBA00022723"/>
    </source>
</evidence>
<dbReference type="FunFam" id="1.20.58.760:FF:000001">
    <property type="entry name" value="ATP-dependent zinc metalloprotease FtsH"/>
    <property type="match status" value="1"/>
</dbReference>
<keyword evidence="19" id="KW-1185">Reference proteome</keyword>
<dbReference type="EMBL" id="JAENIM010000046">
    <property type="protein sequence ID" value="MBK1792528.1"/>
    <property type="molecule type" value="Genomic_DNA"/>
</dbReference>
<dbReference type="Gene3D" id="1.20.58.760">
    <property type="entry name" value="Peptidase M41"/>
    <property type="match status" value="1"/>
</dbReference>
<organism evidence="18 19">
    <name type="scientific">Persicirhabdus sediminis</name>
    <dbReference type="NCBI Taxonomy" id="454144"/>
    <lineage>
        <taxon>Bacteria</taxon>
        <taxon>Pseudomonadati</taxon>
        <taxon>Verrucomicrobiota</taxon>
        <taxon>Verrucomicrobiia</taxon>
        <taxon>Verrucomicrobiales</taxon>
        <taxon>Verrucomicrobiaceae</taxon>
        <taxon>Persicirhabdus</taxon>
    </lineage>
</organism>
<dbReference type="InterPro" id="IPR027417">
    <property type="entry name" value="P-loop_NTPase"/>
</dbReference>
<evidence type="ECO:0000256" key="2">
    <source>
        <dbReference type="ARBA" id="ARBA00010044"/>
    </source>
</evidence>
<dbReference type="FunFam" id="3.40.50.300:FF:000001">
    <property type="entry name" value="ATP-dependent zinc metalloprotease FtsH"/>
    <property type="match status" value="1"/>
</dbReference>
<comment type="cofactor">
    <cofactor evidence="14">
        <name>Zn(2+)</name>
        <dbReference type="ChEBI" id="CHEBI:29105"/>
    </cofactor>
    <text evidence="14">Binds 1 zinc ion per subunit.</text>
</comment>
<evidence type="ECO:0000256" key="15">
    <source>
        <dbReference type="RuleBase" id="RU003651"/>
    </source>
</evidence>
<evidence type="ECO:0000256" key="3">
    <source>
        <dbReference type="ARBA" id="ARBA00022670"/>
    </source>
</evidence>
<feature type="active site" evidence="14">
    <location>
        <position position="574"/>
    </location>
</feature>
<evidence type="ECO:0000256" key="13">
    <source>
        <dbReference type="ARBA" id="ARBA00061570"/>
    </source>
</evidence>
<keyword evidence="3 14" id="KW-0645">Protease</keyword>
<dbReference type="GO" id="GO:0004222">
    <property type="term" value="F:metalloendopeptidase activity"/>
    <property type="evidence" value="ECO:0007669"/>
    <property type="project" value="InterPro"/>
</dbReference>
<protein>
    <recommendedName>
        <fullName evidence="14">ATP-dependent zinc metalloprotease FtsH</fullName>
        <ecNumber evidence="14">3.4.24.-</ecNumber>
    </recommendedName>
</protein>
<comment type="subcellular location">
    <subcellularLocation>
        <location evidence="14">Cell membrane</location>
        <topology evidence="14">Multi-pass membrane protein</topology>
        <orientation evidence="14">Cytoplasmic side</orientation>
    </subcellularLocation>
    <subcellularLocation>
        <location evidence="1">Membrane</location>
    </subcellularLocation>
</comment>
<keyword evidence="14" id="KW-1003">Cell membrane</keyword>
<dbReference type="GO" id="GO:0005524">
    <property type="term" value="F:ATP binding"/>
    <property type="evidence" value="ECO:0007669"/>
    <property type="project" value="UniProtKB-UniRule"/>
</dbReference>
<dbReference type="GO" id="GO:0006508">
    <property type="term" value="P:proteolysis"/>
    <property type="evidence" value="ECO:0007669"/>
    <property type="project" value="UniProtKB-KW"/>
</dbReference>
<name>A0A8J7SPS2_9BACT</name>
<evidence type="ECO:0000313" key="18">
    <source>
        <dbReference type="EMBL" id="MBK1792528.1"/>
    </source>
</evidence>
<dbReference type="InterPro" id="IPR003960">
    <property type="entry name" value="ATPase_AAA_CS"/>
</dbReference>
<comment type="similarity">
    <text evidence="13 14">In the central section; belongs to the AAA ATPase family.</text>
</comment>
<dbReference type="Pfam" id="PF17862">
    <property type="entry name" value="AAA_lid_3"/>
    <property type="match status" value="1"/>
</dbReference>
<dbReference type="SUPFAM" id="SSF52540">
    <property type="entry name" value="P-loop containing nucleoside triphosphate hydrolases"/>
    <property type="match status" value="1"/>
</dbReference>
<keyword evidence="11 14" id="KW-0482">Metalloprotease</keyword>
<dbReference type="SMART" id="SM00382">
    <property type="entry name" value="AAA"/>
    <property type="match status" value="1"/>
</dbReference>
<evidence type="ECO:0000256" key="7">
    <source>
        <dbReference type="ARBA" id="ARBA00022801"/>
    </source>
</evidence>
<keyword evidence="10 14" id="KW-1133">Transmembrane helix</keyword>
<comment type="caution">
    <text evidence="18">The sequence shown here is derived from an EMBL/GenBank/DDBJ whole genome shotgun (WGS) entry which is preliminary data.</text>
</comment>
<dbReference type="AlphaFoldDB" id="A0A8J7SPS2"/>
<keyword evidence="7 14" id="KW-0378">Hydrolase</keyword>
<dbReference type="InterPro" id="IPR000642">
    <property type="entry name" value="Peptidase_M41"/>
</dbReference>
<feature type="domain" description="AAA+ ATPase" evidence="17">
    <location>
        <begin position="343"/>
        <end position="482"/>
    </location>
</feature>
<comment type="similarity">
    <text evidence="15">Belongs to the AAA ATPase family.</text>
</comment>
<dbReference type="GO" id="GO:0030163">
    <property type="term" value="P:protein catabolic process"/>
    <property type="evidence" value="ECO:0007669"/>
    <property type="project" value="UniProtKB-UniRule"/>
</dbReference>
<dbReference type="PANTHER" id="PTHR23076">
    <property type="entry name" value="METALLOPROTEASE M41 FTSH"/>
    <property type="match status" value="1"/>
</dbReference>
<feature type="transmembrane region" description="Helical" evidence="14">
    <location>
        <begin position="260"/>
        <end position="279"/>
    </location>
</feature>
<dbReference type="Proteomes" id="UP000624703">
    <property type="component" value="Unassembled WGS sequence"/>
</dbReference>
<accession>A0A8J7SPS2</accession>
<dbReference type="Pfam" id="PF00004">
    <property type="entry name" value="AAA"/>
    <property type="match status" value="1"/>
</dbReference>
<dbReference type="GO" id="GO:0005886">
    <property type="term" value="C:plasma membrane"/>
    <property type="evidence" value="ECO:0007669"/>
    <property type="project" value="UniProtKB-SubCell"/>
</dbReference>
<feature type="binding site" evidence="14">
    <location>
        <position position="573"/>
    </location>
    <ligand>
        <name>Zn(2+)</name>
        <dbReference type="ChEBI" id="CHEBI:29105"/>
        <note>catalytic</note>
    </ligand>
</feature>
<evidence type="ECO:0000256" key="9">
    <source>
        <dbReference type="ARBA" id="ARBA00022840"/>
    </source>
</evidence>
<feature type="region of interest" description="Disordered" evidence="16">
    <location>
        <begin position="751"/>
        <end position="800"/>
    </location>
</feature>
<reference evidence="18" key="1">
    <citation type="submission" date="2021-01" db="EMBL/GenBank/DDBJ databases">
        <title>Modified the classification status of verrucomicrobia.</title>
        <authorList>
            <person name="Feng X."/>
        </authorList>
    </citation>
    <scope>NUCLEOTIDE SEQUENCE</scope>
    <source>
        <strain evidence="18">_KCTC 22039</strain>
    </source>
</reference>
<dbReference type="GO" id="GO:0008270">
    <property type="term" value="F:zinc ion binding"/>
    <property type="evidence" value="ECO:0007669"/>
    <property type="project" value="UniProtKB-UniRule"/>
</dbReference>
<keyword evidence="5 14" id="KW-0479">Metal-binding</keyword>
<proteinExistence type="inferred from homology"/>
<dbReference type="NCBIfam" id="TIGR01241">
    <property type="entry name" value="FtsH_fam"/>
    <property type="match status" value="1"/>
</dbReference>
<dbReference type="FunFam" id="1.10.8.60:FF:000001">
    <property type="entry name" value="ATP-dependent zinc metalloprotease FtsH"/>
    <property type="match status" value="1"/>
</dbReference>
<keyword evidence="6 14" id="KW-0547">Nucleotide-binding</keyword>
<evidence type="ECO:0000256" key="8">
    <source>
        <dbReference type="ARBA" id="ARBA00022833"/>
    </source>
</evidence>
<evidence type="ECO:0000256" key="16">
    <source>
        <dbReference type="SAM" id="MobiDB-lite"/>
    </source>
</evidence>
<dbReference type="CDD" id="cd19501">
    <property type="entry name" value="RecA-like_FtsH"/>
    <property type="match status" value="1"/>
</dbReference>
<keyword evidence="12 14" id="KW-0472">Membrane</keyword>
<dbReference type="GO" id="GO:0004176">
    <property type="term" value="F:ATP-dependent peptidase activity"/>
    <property type="evidence" value="ECO:0007669"/>
    <property type="project" value="InterPro"/>
</dbReference>
<evidence type="ECO:0000256" key="6">
    <source>
        <dbReference type="ARBA" id="ARBA00022741"/>
    </source>
</evidence>
<comment type="subunit">
    <text evidence="14">Homohexamer.</text>
</comment>
<dbReference type="InterPro" id="IPR041569">
    <property type="entry name" value="AAA_lid_3"/>
</dbReference>
<dbReference type="InterPro" id="IPR037219">
    <property type="entry name" value="Peptidase_M41-like"/>
</dbReference>
<feature type="region of interest" description="Disordered" evidence="16">
    <location>
        <begin position="1"/>
        <end position="28"/>
    </location>
</feature>
<dbReference type="GO" id="GO:0016887">
    <property type="term" value="F:ATP hydrolysis activity"/>
    <property type="evidence" value="ECO:0007669"/>
    <property type="project" value="UniProtKB-UniRule"/>
</dbReference>
<feature type="binding site" evidence="14">
    <location>
        <position position="649"/>
    </location>
    <ligand>
        <name>Zn(2+)</name>
        <dbReference type="ChEBI" id="CHEBI:29105"/>
        <note>catalytic</note>
    </ligand>
</feature>
<comment type="similarity">
    <text evidence="2 14">In the C-terminal section; belongs to the peptidase M41 family.</text>
</comment>
<feature type="binding site" evidence="14">
    <location>
        <begin position="351"/>
        <end position="358"/>
    </location>
    <ligand>
        <name>ATP</name>
        <dbReference type="ChEBI" id="CHEBI:30616"/>
    </ligand>
</feature>
<feature type="transmembrane region" description="Helical" evidence="14">
    <location>
        <begin position="31"/>
        <end position="50"/>
    </location>
</feature>
<feature type="compositionally biased region" description="Pro residues" evidence="16">
    <location>
        <begin position="759"/>
        <end position="768"/>
    </location>
</feature>
<dbReference type="PROSITE" id="PS00674">
    <property type="entry name" value="AAA"/>
    <property type="match status" value="1"/>
</dbReference>
<dbReference type="Gene3D" id="1.10.8.60">
    <property type="match status" value="1"/>
</dbReference>
<evidence type="ECO:0000256" key="4">
    <source>
        <dbReference type="ARBA" id="ARBA00022692"/>
    </source>
</evidence>
<dbReference type="InterPro" id="IPR005936">
    <property type="entry name" value="FtsH"/>
</dbReference>
<evidence type="ECO:0000313" key="19">
    <source>
        <dbReference type="Proteomes" id="UP000624703"/>
    </source>
</evidence>